<dbReference type="EMBL" id="HBUE01309134">
    <property type="protein sequence ID" value="CAG6582578.1"/>
    <property type="molecule type" value="Transcribed_RNA"/>
</dbReference>
<dbReference type="PANTHER" id="PTHR21066">
    <property type="entry name" value="ODORANT-BINDING PROTEIN 59A-RELATED"/>
    <property type="match status" value="1"/>
</dbReference>
<dbReference type="GO" id="GO:0005576">
    <property type="term" value="C:extracellular region"/>
    <property type="evidence" value="ECO:0007669"/>
    <property type="project" value="UniProtKB-SubCell"/>
</dbReference>
<dbReference type="EMBL" id="HBUE01202944">
    <property type="protein sequence ID" value="CAG6530744.1"/>
    <property type="molecule type" value="Transcribed_RNA"/>
</dbReference>
<dbReference type="EMBL" id="HBUE01122077">
    <property type="protein sequence ID" value="CAG6492852.1"/>
    <property type="molecule type" value="Transcribed_RNA"/>
</dbReference>
<dbReference type="EMBL" id="HBUE01122075">
    <property type="protein sequence ID" value="CAG6492848.1"/>
    <property type="molecule type" value="Transcribed_RNA"/>
</dbReference>
<dbReference type="PANTHER" id="PTHR21066:SF3">
    <property type="entry name" value="IP02236P"/>
    <property type="match status" value="1"/>
</dbReference>
<accession>A0A8D8CFA1</accession>
<evidence type="ECO:0000313" key="10">
    <source>
        <dbReference type="EMBL" id="CAG6492848.1"/>
    </source>
</evidence>
<dbReference type="GO" id="GO:0007608">
    <property type="term" value="P:sensory perception of smell"/>
    <property type="evidence" value="ECO:0007669"/>
    <property type="project" value="UniProtKB-KW"/>
</dbReference>
<evidence type="ECO:0000256" key="8">
    <source>
        <dbReference type="SAM" id="SignalP"/>
    </source>
</evidence>
<dbReference type="InterPro" id="IPR036728">
    <property type="entry name" value="PBP_GOBP_sf"/>
</dbReference>
<dbReference type="Pfam" id="PF22651">
    <property type="entry name" value="OBP47_like"/>
    <property type="match status" value="1"/>
</dbReference>
<evidence type="ECO:0000256" key="5">
    <source>
        <dbReference type="ARBA" id="ARBA00022606"/>
    </source>
</evidence>
<dbReference type="EMBL" id="HBUE01202943">
    <property type="protein sequence ID" value="CAG6530742.1"/>
    <property type="molecule type" value="Transcribed_RNA"/>
</dbReference>
<dbReference type="InterPro" id="IPR054577">
    <property type="entry name" value="OBP47-like_dom"/>
</dbReference>
<sequence length="199" mass="21053">MAKFITALLTTVTMFMVVLAQPEPDNPTCSQGNKKTVHDCCKMPSIGEQAVLNRCMAENPKPKTPPTPGTKKTEGCCVAQCMLTSVNAFTNNAIDKDAVKRALKTTVGADPNFAPLVDGIVEQCHNSVSSNAALKATPVPATPGRAGCSFLPEAFVNCVGSTFVQKCPTAAWTNNDDCNQLKEKLASGCSLASLKQIEM</sequence>
<keyword evidence="4" id="KW-0964">Secreted</keyword>
<feature type="domain" description="OBP47-like" evidence="9">
    <location>
        <begin position="72"/>
        <end position="183"/>
    </location>
</feature>
<evidence type="ECO:0000256" key="4">
    <source>
        <dbReference type="ARBA" id="ARBA00022525"/>
    </source>
</evidence>
<organism evidence="10">
    <name type="scientific">Culex pipiens</name>
    <name type="common">House mosquito</name>
    <dbReference type="NCBI Taxonomy" id="7175"/>
    <lineage>
        <taxon>Eukaryota</taxon>
        <taxon>Metazoa</taxon>
        <taxon>Ecdysozoa</taxon>
        <taxon>Arthropoda</taxon>
        <taxon>Hexapoda</taxon>
        <taxon>Insecta</taxon>
        <taxon>Pterygota</taxon>
        <taxon>Neoptera</taxon>
        <taxon>Endopterygota</taxon>
        <taxon>Diptera</taxon>
        <taxon>Nematocera</taxon>
        <taxon>Culicoidea</taxon>
        <taxon>Culicidae</taxon>
        <taxon>Culicinae</taxon>
        <taxon>Culicini</taxon>
        <taxon>Culex</taxon>
        <taxon>Culex</taxon>
    </lineage>
</organism>
<comment type="subcellular location">
    <subcellularLocation>
        <location evidence="1">Secreted</location>
    </subcellularLocation>
</comment>
<keyword evidence="6" id="KW-0552">Olfaction</keyword>
<dbReference type="SUPFAM" id="SSF47565">
    <property type="entry name" value="Insect pheromone/odorant-binding proteins"/>
    <property type="match status" value="1"/>
</dbReference>
<name>A0A8D8CFA1_CULPI</name>
<evidence type="ECO:0000256" key="3">
    <source>
        <dbReference type="ARBA" id="ARBA00022448"/>
    </source>
</evidence>
<evidence type="ECO:0000256" key="1">
    <source>
        <dbReference type="ARBA" id="ARBA00004613"/>
    </source>
</evidence>
<protein>
    <submittedName>
        <fullName evidence="10">General odorant-binding protein 67</fullName>
    </submittedName>
</protein>
<evidence type="ECO:0000256" key="6">
    <source>
        <dbReference type="ARBA" id="ARBA00022725"/>
    </source>
</evidence>
<evidence type="ECO:0000256" key="7">
    <source>
        <dbReference type="ARBA" id="ARBA00023157"/>
    </source>
</evidence>
<dbReference type="EMBL" id="HBUE01122080">
    <property type="protein sequence ID" value="CAG6492858.1"/>
    <property type="molecule type" value="Transcribed_RNA"/>
</dbReference>
<comment type="similarity">
    <text evidence="2">Belongs to the PBP/GOBP family.</text>
</comment>
<keyword evidence="5" id="KW-0716">Sensory transduction</keyword>
<keyword evidence="7" id="KW-1015">Disulfide bond</keyword>
<dbReference type="EMBL" id="HBUE01122078">
    <property type="protein sequence ID" value="CAG6492854.1"/>
    <property type="molecule type" value="Transcribed_RNA"/>
</dbReference>
<dbReference type="EMBL" id="HBUE01309133">
    <property type="protein sequence ID" value="CAG6582576.1"/>
    <property type="molecule type" value="Transcribed_RNA"/>
</dbReference>
<dbReference type="InterPro" id="IPR052295">
    <property type="entry name" value="Odorant-binding_protein"/>
</dbReference>
<keyword evidence="8" id="KW-0732">Signal</keyword>
<keyword evidence="3" id="KW-0813">Transport</keyword>
<evidence type="ECO:0000256" key="2">
    <source>
        <dbReference type="ARBA" id="ARBA00008098"/>
    </source>
</evidence>
<evidence type="ECO:0000259" key="9">
    <source>
        <dbReference type="Pfam" id="PF22651"/>
    </source>
</evidence>
<feature type="signal peptide" evidence="8">
    <location>
        <begin position="1"/>
        <end position="20"/>
    </location>
</feature>
<dbReference type="AlphaFoldDB" id="A0A8D8CFA1"/>
<proteinExistence type="inferred from homology"/>
<dbReference type="Gene3D" id="1.10.238.270">
    <property type="match status" value="1"/>
</dbReference>
<feature type="chain" id="PRO_5036260480" evidence="8">
    <location>
        <begin position="21"/>
        <end position="199"/>
    </location>
</feature>
<reference evidence="10" key="1">
    <citation type="submission" date="2021-05" db="EMBL/GenBank/DDBJ databases">
        <authorList>
            <person name="Alioto T."/>
            <person name="Alioto T."/>
            <person name="Gomez Garrido J."/>
        </authorList>
    </citation>
    <scope>NUCLEOTIDE SEQUENCE</scope>
</reference>
<dbReference type="GO" id="GO:0005549">
    <property type="term" value="F:odorant binding"/>
    <property type="evidence" value="ECO:0007669"/>
    <property type="project" value="InterPro"/>
</dbReference>